<feature type="compositionally biased region" description="Low complexity" evidence="1">
    <location>
        <begin position="91"/>
        <end position="101"/>
    </location>
</feature>
<proteinExistence type="predicted"/>
<dbReference type="AlphaFoldDB" id="A0A8X6IFC8"/>
<feature type="compositionally biased region" description="Basic and acidic residues" evidence="1">
    <location>
        <begin position="372"/>
        <end position="398"/>
    </location>
</feature>
<protein>
    <submittedName>
        <fullName evidence="2">Uncharacterized protein</fullName>
    </submittedName>
</protein>
<feature type="compositionally biased region" description="Polar residues" evidence="1">
    <location>
        <begin position="342"/>
        <end position="368"/>
    </location>
</feature>
<dbReference type="OrthoDB" id="6429695at2759"/>
<name>A0A8X6IFC8_9ARAC</name>
<evidence type="ECO:0000313" key="3">
    <source>
        <dbReference type="Proteomes" id="UP000886998"/>
    </source>
</evidence>
<feature type="compositionally biased region" description="Basic and acidic residues" evidence="1">
    <location>
        <begin position="330"/>
        <end position="339"/>
    </location>
</feature>
<feature type="compositionally biased region" description="Basic and acidic residues" evidence="1">
    <location>
        <begin position="25"/>
        <end position="36"/>
    </location>
</feature>
<gene>
    <name evidence="2" type="primary">AVEN_244820_1</name>
    <name evidence="2" type="ORF">TNIN_309921</name>
</gene>
<feature type="compositionally biased region" description="Polar residues" evidence="1">
    <location>
        <begin position="37"/>
        <end position="46"/>
    </location>
</feature>
<feature type="compositionally biased region" description="Polar residues" evidence="1">
    <location>
        <begin position="1"/>
        <end position="24"/>
    </location>
</feature>
<evidence type="ECO:0000256" key="1">
    <source>
        <dbReference type="SAM" id="MobiDB-lite"/>
    </source>
</evidence>
<feature type="compositionally biased region" description="Polar residues" evidence="1">
    <location>
        <begin position="232"/>
        <end position="249"/>
    </location>
</feature>
<feature type="compositionally biased region" description="Polar residues" evidence="1">
    <location>
        <begin position="262"/>
        <end position="284"/>
    </location>
</feature>
<feature type="region of interest" description="Disordered" evidence="1">
    <location>
        <begin position="418"/>
        <end position="445"/>
    </location>
</feature>
<sequence>MSGNTSAQHNRTRCSNSSQNTNCSKKYENELPKENLDVSQLGTRNGSAEVPTITIQFPKRKHRKPSHNTDDAVVPEEQSFTIVMPKKRSLSSECDSSISESSPREESKMIHSDKINSSLDSSIRKDSTVHSNTGPHLSNSNRKNDDNSKGNIQLMKLVSLDNFDSPFEPNGSLTTKEHQQSEPQNRKRKADDGSCSGKNSPTEEMIDMITAGKNPSDSRSLTKSSTTELESGNSQNVSSRTNYIKSPSAPQLDWRKVCAKKISSNVSSPTTPRKISTPVNSSSPPEYIPHFSSTPNTPTSSPSYTPLAFKSAANYPKTPPSSPVSLARSEALKKAKEDFIASSPQVSTPNSPIMLRTDSSQTTPQKSIESPWLERHQTKDQLSKTAPLERTRSDEDRMSNCSMDSMSLVMLRAGENCRESRLPKKTSDSQKGELPEGHTLKTSKSLSSSSLFKTVLHSDFKVPTNLLKLKRSKRKKDMSTVTELCRQSLLLTTEDTQNILTPASHKSCPSSPELKAKTVGKPNWLQRNIFRHK</sequence>
<feature type="compositionally biased region" description="Basic and acidic residues" evidence="1">
    <location>
        <begin position="418"/>
        <end position="439"/>
    </location>
</feature>
<keyword evidence="3" id="KW-1185">Reference proteome</keyword>
<dbReference type="EMBL" id="BMAV01025355">
    <property type="protein sequence ID" value="GFS40825.1"/>
    <property type="molecule type" value="Genomic_DNA"/>
</dbReference>
<reference evidence="2" key="1">
    <citation type="submission" date="2020-08" db="EMBL/GenBank/DDBJ databases">
        <title>Multicomponent nature underlies the extraordinary mechanical properties of spider dragline silk.</title>
        <authorList>
            <person name="Kono N."/>
            <person name="Nakamura H."/>
            <person name="Mori M."/>
            <person name="Yoshida Y."/>
            <person name="Ohtoshi R."/>
            <person name="Malay A.D."/>
            <person name="Moran D.A.P."/>
            <person name="Tomita M."/>
            <person name="Numata K."/>
            <person name="Arakawa K."/>
        </authorList>
    </citation>
    <scope>NUCLEOTIDE SEQUENCE</scope>
</reference>
<feature type="compositionally biased region" description="Low complexity" evidence="1">
    <location>
        <begin position="218"/>
        <end position="231"/>
    </location>
</feature>
<organism evidence="2 3">
    <name type="scientific">Trichonephila inaurata madagascariensis</name>
    <dbReference type="NCBI Taxonomy" id="2747483"/>
    <lineage>
        <taxon>Eukaryota</taxon>
        <taxon>Metazoa</taxon>
        <taxon>Ecdysozoa</taxon>
        <taxon>Arthropoda</taxon>
        <taxon>Chelicerata</taxon>
        <taxon>Arachnida</taxon>
        <taxon>Araneae</taxon>
        <taxon>Araneomorphae</taxon>
        <taxon>Entelegynae</taxon>
        <taxon>Araneoidea</taxon>
        <taxon>Nephilidae</taxon>
        <taxon>Trichonephila</taxon>
        <taxon>Trichonephila inaurata</taxon>
    </lineage>
</organism>
<feature type="region of interest" description="Disordered" evidence="1">
    <location>
        <begin position="1"/>
        <end position="402"/>
    </location>
</feature>
<feature type="compositionally biased region" description="Low complexity" evidence="1">
    <location>
        <begin position="292"/>
        <end position="306"/>
    </location>
</feature>
<dbReference type="Proteomes" id="UP000886998">
    <property type="component" value="Unassembled WGS sequence"/>
</dbReference>
<feature type="compositionally biased region" description="Basic and acidic residues" evidence="1">
    <location>
        <begin position="102"/>
        <end position="114"/>
    </location>
</feature>
<evidence type="ECO:0000313" key="2">
    <source>
        <dbReference type="EMBL" id="GFS40825.1"/>
    </source>
</evidence>
<accession>A0A8X6IFC8</accession>
<comment type="caution">
    <text evidence="2">The sequence shown here is derived from an EMBL/GenBank/DDBJ whole genome shotgun (WGS) entry which is preliminary data.</text>
</comment>